<dbReference type="EMBL" id="KC611600">
    <property type="protein sequence ID" value="AGH59031.1"/>
    <property type="molecule type" value="Genomic_DNA"/>
</dbReference>
<dbReference type="InterPro" id="IPR027446">
    <property type="entry name" value="VSG_C_dom_sf"/>
</dbReference>
<dbReference type="SUPFAM" id="SSF118251">
    <property type="entry name" value="Variant surface glycoprotein MITAT 1.2, VSG 221, C-terminal domain"/>
    <property type="match status" value="1"/>
</dbReference>
<feature type="non-terminal residue" evidence="9">
    <location>
        <position position="1"/>
    </location>
</feature>
<keyword evidence="3" id="KW-1003">Cell membrane</keyword>
<dbReference type="GO" id="GO:0098552">
    <property type="term" value="C:side of membrane"/>
    <property type="evidence" value="ECO:0007669"/>
    <property type="project" value="UniProtKB-KW"/>
</dbReference>
<protein>
    <submittedName>
        <fullName evidence="9">Variant surface glycoprotein 2366</fullName>
    </submittedName>
</protein>
<feature type="compositionally biased region" description="Basic and acidic residues" evidence="8">
    <location>
        <begin position="18"/>
        <end position="35"/>
    </location>
</feature>
<keyword evidence="4" id="KW-0336">GPI-anchor</keyword>
<organism evidence="9">
    <name type="scientific">Trypanosoma brucei</name>
    <dbReference type="NCBI Taxonomy" id="5691"/>
    <lineage>
        <taxon>Eukaryota</taxon>
        <taxon>Discoba</taxon>
        <taxon>Euglenozoa</taxon>
        <taxon>Kinetoplastea</taxon>
        <taxon>Metakinetoplastina</taxon>
        <taxon>Trypanosomatida</taxon>
        <taxon>Trypanosomatidae</taxon>
        <taxon>Trypanosoma</taxon>
    </lineage>
</organism>
<reference evidence="9" key="1">
    <citation type="submission" date="2013-02" db="EMBL/GenBank/DDBJ databases">
        <authorList>
            <person name="Cross G.A.M."/>
            <person name="Kim H.-S."/>
            <person name="Wickstead B."/>
        </authorList>
    </citation>
    <scope>NUCLEOTIDE SEQUENCE</scope>
    <source>
        <strain evidence="9">Lister 427</strain>
    </source>
</reference>
<evidence type="ECO:0000256" key="6">
    <source>
        <dbReference type="ARBA" id="ARBA00023180"/>
    </source>
</evidence>
<evidence type="ECO:0000256" key="7">
    <source>
        <dbReference type="ARBA" id="ARBA00023288"/>
    </source>
</evidence>
<comment type="function">
    <text evidence="1">VSG forms a coat on the surface of the parasite. The trypanosome evades the immune response of the host by expressing a series of antigenically distinct VSGs from an estimated 1000 VSG genes.</text>
</comment>
<dbReference type="AlphaFoldDB" id="M4SUP0"/>
<keyword evidence="7" id="KW-0449">Lipoprotein</keyword>
<keyword evidence="5" id="KW-0472">Membrane</keyword>
<keyword evidence="6" id="KW-0325">Glycoprotein</keyword>
<dbReference type="GO" id="GO:0005886">
    <property type="term" value="C:plasma membrane"/>
    <property type="evidence" value="ECO:0007669"/>
    <property type="project" value="UniProtKB-SubCell"/>
</dbReference>
<evidence type="ECO:0000313" key="9">
    <source>
        <dbReference type="EMBL" id="AGH59031.1"/>
    </source>
</evidence>
<sequence>ITTVIKAAYGNTPEEYDTGPKKKIEETKGTTNHDDTSAKLEIKGISDEKKLKAMLAVARTRSAAAKKEATKYITYNFSNKDTKSTSRKNKNKDECDKEDKCAWKGTEKAVKCEIKGGKDEVNPANDGKTTNITGSGSFAINKDPLLLAVLLF</sequence>
<accession>M4SUP0</accession>
<evidence type="ECO:0000256" key="3">
    <source>
        <dbReference type="ARBA" id="ARBA00022475"/>
    </source>
</evidence>
<reference evidence="9" key="2">
    <citation type="journal article" date="2014" name="Mol. Biochem. Parasitol.">
        <title>Capturing the variant surface glycoprotein repertoire (the VSGnome) of Trypanosoma brucei Lister 427.</title>
        <authorList>
            <person name="Cross G.A."/>
            <person name="Kim H.S."/>
            <person name="Wickstead B."/>
        </authorList>
    </citation>
    <scope>NUCLEOTIDE SEQUENCE</scope>
    <source>
        <strain evidence="9">Lister 427</strain>
    </source>
</reference>
<proteinExistence type="predicted"/>
<feature type="region of interest" description="Disordered" evidence="8">
    <location>
        <begin position="9"/>
        <end position="35"/>
    </location>
</feature>
<evidence type="ECO:0000256" key="5">
    <source>
        <dbReference type="ARBA" id="ARBA00023136"/>
    </source>
</evidence>
<evidence type="ECO:0000256" key="1">
    <source>
        <dbReference type="ARBA" id="ARBA00002523"/>
    </source>
</evidence>
<evidence type="ECO:0000256" key="8">
    <source>
        <dbReference type="SAM" id="MobiDB-lite"/>
    </source>
</evidence>
<evidence type="ECO:0000256" key="4">
    <source>
        <dbReference type="ARBA" id="ARBA00022622"/>
    </source>
</evidence>
<evidence type="ECO:0000256" key="2">
    <source>
        <dbReference type="ARBA" id="ARBA00004609"/>
    </source>
</evidence>
<comment type="subcellular location">
    <subcellularLocation>
        <location evidence="2">Cell membrane</location>
        <topology evidence="2">Lipid-anchor</topology>
        <topology evidence="2">GPI-anchor</topology>
    </subcellularLocation>
</comment>
<name>M4SUP0_9TRYP</name>